<dbReference type="EMBL" id="FTOA01000003">
    <property type="protein sequence ID" value="SIS76879.1"/>
    <property type="molecule type" value="Genomic_DNA"/>
</dbReference>
<dbReference type="AlphaFoldDB" id="A0A1N7LSX9"/>
<evidence type="ECO:0000259" key="1">
    <source>
        <dbReference type="Pfam" id="PF13401"/>
    </source>
</evidence>
<organism evidence="2 3">
    <name type="scientific">Insolitispirillum peregrinum</name>
    <dbReference type="NCBI Taxonomy" id="80876"/>
    <lineage>
        <taxon>Bacteria</taxon>
        <taxon>Pseudomonadati</taxon>
        <taxon>Pseudomonadota</taxon>
        <taxon>Alphaproteobacteria</taxon>
        <taxon>Rhodospirillales</taxon>
        <taxon>Novispirillaceae</taxon>
        <taxon>Insolitispirillum</taxon>
    </lineage>
</organism>
<dbReference type="GO" id="GO:0016887">
    <property type="term" value="F:ATP hydrolysis activity"/>
    <property type="evidence" value="ECO:0007669"/>
    <property type="project" value="InterPro"/>
</dbReference>
<dbReference type="Proteomes" id="UP000185678">
    <property type="component" value="Unassembled WGS sequence"/>
</dbReference>
<reference evidence="2 3" key="1">
    <citation type="submission" date="2017-01" db="EMBL/GenBank/DDBJ databases">
        <authorList>
            <person name="Mah S.A."/>
            <person name="Swanson W.J."/>
            <person name="Moy G.W."/>
            <person name="Vacquier V.D."/>
        </authorList>
    </citation>
    <scope>NUCLEOTIDE SEQUENCE [LARGE SCALE GENOMIC DNA]</scope>
    <source>
        <strain evidence="2 3">DSM 11589</strain>
    </source>
</reference>
<keyword evidence="3" id="KW-1185">Reference proteome</keyword>
<dbReference type="PANTHER" id="PTHR35894">
    <property type="entry name" value="GENERAL SECRETION PATHWAY PROTEIN A-RELATED"/>
    <property type="match status" value="1"/>
</dbReference>
<dbReference type="STRING" id="80876.SAMN05421779_103534"/>
<evidence type="ECO:0000313" key="3">
    <source>
        <dbReference type="Proteomes" id="UP000185678"/>
    </source>
</evidence>
<feature type="domain" description="ORC1/DEAH AAA+ ATPase" evidence="1">
    <location>
        <begin position="42"/>
        <end position="156"/>
    </location>
</feature>
<dbReference type="InterPro" id="IPR027417">
    <property type="entry name" value="P-loop_NTPase"/>
</dbReference>
<protein>
    <submittedName>
        <fullName evidence="2">AAA domain-containing protein</fullName>
    </submittedName>
</protein>
<proteinExistence type="predicted"/>
<gene>
    <name evidence="2" type="ORF">SAMN05421779_103534</name>
</gene>
<sequence>MVTHASCSLKRPHTHGVQPLDIIETKNVKKALRLAETVIASSDRRIGQIVGEPGSGKTALSKLLAERFSGIRVCCFEGISKAQLTRDILEASGATLPGGTSYDMMAFSRQILPGRLIIVDEANHLRIQQLERVRYFCDELGTAAILMGTPLVNKVLSAQATAVLTKQLTGRIGSKRLDISPMDPRELAATVLVPAFGDLGPDLSKAFHALTGGWWREALELVDGIKRIMAANKLESVTLSVLTAAKKEGAM</sequence>
<evidence type="ECO:0000313" key="2">
    <source>
        <dbReference type="EMBL" id="SIS76879.1"/>
    </source>
</evidence>
<dbReference type="Pfam" id="PF13401">
    <property type="entry name" value="AAA_22"/>
    <property type="match status" value="1"/>
</dbReference>
<name>A0A1N7LSX9_9PROT</name>
<dbReference type="Gene3D" id="3.40.50.300">
    <property type="entry name" value="P-loop containing nucleotide triphosphate hydrolases"/>
    <property type="match status" value="1"/>
</dbReference>
<accession>A0A1N7LSX9</accession>
<dbReference type="InterPro" id="IPR052026">
    <property type="entry name" value="ExeA_AAA_ATPase_DNA-bind"/>
</dbReference>
<dbReference type="SUPFAM" id="SSF52540">
    <property type="entry name" value="P-loop containing nucleoside triphosphate hydrolases"/>
    <property type="match status" value="1"/>
</dbReference>
<dbReference type="InterPro" id="IPR049945">
    <property type="entry name" value="AAA_22"/>
</dbReference>
<dbReference type="PANTHER" id="PTHR35894:SF5">
    <property type="entry name" value="MU-LIKE PROPHAGE FLUMU DNA TRANSPOSITION PROTEIN B"/>
    <property type="match status" value="1"/>
</dbReference>